<dbReference type="EMBL" id="LNYN01000019">
    <property type="protein sequence ID" value="KTD34747.1"/>
    <property type="molecule type" value="Genomic_DNA"/>
</dbReference>
<sequence>MGVQVELSETSQKLMNELITAYGPEAVIPEFLVSPVDSVRLIDWLADELKIPETSSKTYKEKIEFIIASLRAELLKDLLTAMPGTNAYVRKAEPPASSSNQNKFILLAIAGTLLAACEGFDSIASLLSVLPFPPLAIFAVGVVFSALSIVVFYGFDLVQVSQNLGVKLRDTPKLLDIYLTQLDEIKAIRRTLESYDLTQLTGQKLELYEHTIVMLQFRLKAVAQASKQFEMALNSENMKLAETVVSWVAGLLFFGSGYFAGQSVAVFVLSLFMTAVSPVFFPIVLFGLGIGFAAFGLYWNVERIGVKQLISTWFGLDEEKIDKLCDSENLANQESKLDILLERVSNTKALINKISEWQQVSSSATLKETHSPEESSSANKDKNPVINTSNNIYSFHLNSSRQESSQSEMGYEKAAGCTHN</sequence>
<protein>
    <submittedName>
        <fullName evidence="4">Coiled-coil protein</fullName>
    </submittedName>
</protein>
<proteinExistence type="predicted"/>
<feature type="transmembrane region" description="Helical" evidence="2">
    <location>
        <begin position="104"/>
        <end position="129"/>
    </location>
</feature>
<dbReference type="AlphaFoldDB" id="A0A378K010"/>
<evidence type="ECO:0000313" key="3">
    <source>
        <dbReference type="EMBL" id="KTD34747.1"/>
    </source>
</evidence>
<evidence type="ECO:0000256" key="1">
    <source>
        <dbReference type="SAM" id="MobiDB-lite"/>
    </source>
</evidence>
<feature type="region of interest" description="Disordered" evidence="1">
    <location>
        <begin position="399"/>
        <end position="420"/>
    </location>
</feature>
<dbReference type="RefSeq" id="WP_051190531.1">
    <property type="nucleotide sequence ID" value="NZ_CAAAJG010000018.1"/>
</dbReference>
<keyword evidence="2" id="KW-0472">Membrane</keyword>
<evidence type="ECO:0000313" key="6">
    <source>
        <dbReference type="Proteomes" id="UP000254040"/>
    </source>
</evidence>
<keyword evidence="2" id="KW-1133">Transmembrane helix</keyword>
<organism evidence="4 6">
    <name type="scientific">Legionella moravica</name>
    <dbReference type="NCBI Taxonomy" id="39962"/>
    <lineage>
        <taxon>Bacteria</taxon>
        <taxon>Pseudomonadati</taxon>
        <taxon>Pseudomonadota</taxon>
        <taxon>Gammaproteobacteria</taxon>
        <taxon>Legionellales</taxon>
        <taxon>Legionellaceae</taxon>
        <taxon>Legionella</taxon>
    </lineage>
</organism>
<evidence type="ECO:0000313" key="5">
    <source>
        <dbReference type="Proteomes" id="UP000054985"/>
    </source>
</evidence>
<gene>
    <name evidence="3" type="ORF">Lmor_1280</name>
    <name evidence="4" type="ORF">NCTC12239_02957</name>
</gene>
<feature type="region of interest" description="Disordered" evidence="1">
    <location>
        <begin position="364"/>
        <end position="386"/>
    </location>
</feature>
<evidence type="ECO:0000256" key="2">
    <source>
        <dbReference type="SAM" id="Phobius"/>
    </source>
</evidence>
<accession>A0A378K010</accession>
<evidence type="ECO:0000313" key="4">
    <source>
        <dbReference type="EMBL" id="STX63996.1"/>
    </source>
</evidence>
<keyword evidence="2" id="KW-0812">Transmembrane</keyword>
<name>A0A378K010_9GAMM</name>
<keyword evidence="5" id="KW-1185">Reference proteome</keyword>
<dbReference type="Proteomes" id="UP000254040">
    <property type="component" value="Unassembled WGS sequence"/>
</dbReference>
<dbReference type="OrthoDB" id="5653038at2"/>
<dbReference type="EMBL" id="UGOG01000001">
    <property type="protein sequence ID" value="STX63996.1"/>
    <property type="molecule type" value="Genomic_DNA"/>
</dbReference>
<dbReference type="Proteomes" id="UP000054985">
    <property type="component" value="Unassembled WGS sequence"/>
</dbReference>
<feature type="compositionally biased region" description="Polar residues" evidence="1">
    <location>
        <begin position="399"/>
        <end position="408"/>
    </location>
</feature>
<feature type="transmembrane region" description="Helical" evidence="2">
    <location>
        <begin position="244"/>
        <end position="273"/>
    </location>
</feature>
<feature type="transmembrane region" description="Helical" evidence="2">
    <location>
        <begin position="279"/>
        <end position="301"/>
    </location>
</feature>
<reference evidence="4 6" key="2">
    <citation type="submission" date="2018-06" db="EMBL/GenBank/DDBJ databases">
        <authorList>
            <consortium name="Pathogen Informatics"/>
            <person name="Doyle S."/>
        </authorList>
    </citation>
    <scope>NUCLEOTIDE SEQUENCE [LARGE SCALE GENOMIC DNA]</scope>
    <source>
        <strain evidence="4 6">NCTC12239</strain>
    </source>
</reference>
<feature type="compositionally biased region" description="Basic and acidic residues" evidence="1">
    <location>
        <begin position="367"/>
        <end position="383"/>
    </location>
</feature>
<reference evidence="3 5" key="1">
    <citation type="submission" date="2015-11" db="EMBL/GenBank/DDBJ databases">
        <title>Genomic analysis of 38 Legionella species identifies large and diverse effector repertoires.</title>
        <authorList>
            <person name="Burstein D."/>
            <person name="Amaro F."/>
            <person name="Zusman T."/>
            <person name="Lifshitz Z."/>
            <person name="Cohen O."/>
            <person name="Gilbert J.A."/>
            <person name="Pupko T."/>
            <person name="Shuman H.A."/>
            <person name="Segal G."/>
        </authorList>
    </citation>
    <scope>NUCLEOTIDE SEQUENCE [LARGE SCALE GENOMIC DNA]</scope>
    <source>
        <strain evidence="3 5">ATCC 43877</strain>
    </source>
</reference>
<feature type="transmembrane region" description="Helical" evidence="2">
    <location>
        <begin position="135"/>
        <end position="155"/>
    </location>
</feature>